<feature type="binding site" evidence="7">
    <location>
        <position position="155"/>
    </location>
    <ligand>
        <name>Zn(2+)</name>
        <dbReference type="ChEBI" id="CHEBI:29105"/>
    </ligand>
</feature>
<organism evidence="10 11">
    <name type="scientific">Anaeramoeba ignava</name>
    <name type="common">Anaerobic marine amoeba</name>
    <dbReference type="NCBI Taxonomy" id="1746090"/>
    <lineage>
        <taxon>Eukaryota</taxon>
        <taxon>Metamonada</taxon>
        <taxon>Anaeramoebidae</taxon>
        <taxon>Anaeramoeba</taxon>
    </lineage>
</organism>
<dbReference type="PANTHER" id="PTHR11085">
    <property type="entry name" value="NAD-DEPENDENT PROTEIN DEACYLASE SIRTUIN-5, MITOCHONDRIAL-RELATED"/>
    <property type="match status" value="1"/>
</dbReference>
<evidence type="ECO:0000259" key="9">
    <source>
        <dbReference type="PROSITE" id="PS50305"/>
    </source>
</evidence>
<feature type="active site" description="Proton acceptor" evidence="7">
    <location>
        <position position="117"/>
    </location>
</feature>
<dbReference type="PANTHER" id="PTHR11085:SF10">
    <property type="entry name" value="NAD-DEPENDENT PROTEIN DEACYLASE SIRTUIN-5, MITOCHONDRIAL-RELATED"/>
    <property type="match status" value="1"/>
</dbReference>
<protein>
    <recommendedName>
        <fullName evidence="1">protein acetyllysine N-acetyltransferase</fullName>
        <ecNumber evidence="1">2.3.1.286</ecNumber>
    </recommendedName>
</protein>
<comment type="caution">
    <text evidence="10">The sequence shown here is derived from an EMBL/GenBank/DDBJ whole genome shotgun (WGS) entry which is preliminary data.</text>
</comment>
<evidence type="ECO:0000256" key="6">
    <source>
        <dbReference type="ARBA" id="ARBA00038170"/>
    </source>
</evidence>
<evidence type="ECO:0000256" key="4">
    <source>
        <dbReference type="ARBA" id="ARBA00022833"/>
    </source>
</evidence>
<dbReference type="InterPro" id="IPR050134">
    <property type="entry name" value="NAD-dep_sirtuin_deacylases"/>
</dbReference>
<evidence type="ECO:0000256" key="3">
    <source>
        <dbReference type="ARBA" id="ARBA00022723"/>
    </source>
</evidence>
<dbReference type="GO" id="GO:0070403">
    <property type="term" value="F:NAD+ binding"/>
    <property type="evidence" value="ECO:0007669"/>
    <property type="project" value="InterPro"/>
</dbReference>
<dbReference type="EMBL" id="JAPDFW010000122">
    <property type="protein sequence ID" value="KAJ5067998.1"/>
    <property type="molecule type" value="Genomic_DNA"/>
</dbReference>
<keyword evidence="5" id="KW-0520">NAD</keyword>
<dbReference type="SUPFAM" id="SSF52467">
    <property type="entry name" value="DHS-like NAD/FAD-binding domain"/>
    <property type="match status" value="1"/>
</dbReference>
<dbReference type="GO" id="GO:0046872">
    <property type="term" value="F:metal ion binding"/>
    <property type="evidence" value="ECO:0007669"/>
    <property type="project" value="UniProtKB-KW"/>
</dbReference>
<sequence>MSDLDEYYESEQDLEEKVEKLAELIKKSQYIVVFTGAGISTAAGIPDYRGPRGVWTCINKGEEPPISKLWDEIQPTLTHMAIKKLVDYDIVKYIISQNTDNLHLQSGIPISKISEMHGNGKKEYCSKCKKIFYRSFPVRDPDASKHKTGRFCEDCGGELFDSIVDFGDKLPQLDLNRAFEHSKKADLVIVLGSSLQVSPTSEMPLYTLENDKNPGNLVIVNLQVTPKDQFASLKIFAESDIVMKLLMKKLGIHFELWDELEEQNKQNQTNESNESNETNENQK</sequence>
<keyword evidence="3 7" id="KW-0479">Metal-binding</keyword>
<dbReference type="EC" id="2.3.1.286" evidence="1"/>
<evidence type="ECO:0000313" key="11">
    <source>
        <dbReference type="Proteomes" id="UP001149090"/>
    </source>
</evidence>
<dbReference type="Gene3D" id="3.40.50.1220">
    <property type="entry name" value="TPP-binding domain"/>
    <property type="match status" value="1"/>
</dbReference>
<evidence type="ECO:0000256" key="5">
    <source>
        <dbReference type="ARBA" id="ARBA00023027"/>
    </source>
</evidence>
<keyword evidence="2" id="KW-0808">Transferase</keyword>
<name>A0A9Q0L8E7_ANAIG</name>
<evidence type="ECO:0000256" key="7">
    <source>
        <dbReference type="PROSITE-ProRule" id="PRU00236"/>
    </source>
</evidence>
<dbReference type="PROSITE" id="PS50305">
    <property type="entry name" value="SIRTUIN"/>
    <property type="match status" value="1"/>
</dbReference>
<dbReference type="FunFam" id="3.40.50.1220:FF:000038">
    <property type="entry name" value="NAD-dependent protein deacetylase sirtuin-6 isoform X2"/>
    <property type="match status" value="1"/>
</dbReference>
<dbReference type="InterPro" id="IPR029035">
    <property type="entry name" value="DHS-like_NAD/FAD-binding_dom"/>
</dbReference>
<feature type="compositionally biased region" description="Low complexity" evidence="8">
    <location>
        <begin position="265"/>
        <end position="283"/>
    </location>
</feature>
<evidence type="ECO:0000256" key="1">
    <source>
        <dbReference type="ARBA" id="ARBA00012928"/>
    </source>
</evidence>
<feature type="region of interest" description="Disordered" evidence="8">
    <location>
        <begin position="263"/>
        <end position="283"/>
    </location>
</feature>
<proteinExistence type="inferred from homology"/>
<dbReference type="InterPro" id="IPR026590">
    <property type="entry name" value="Ssirtuin_cat_dom"/>
</dbReference>
<dbReference type="OMA" id="EICKECE"/>
<dbReference type="GO" id="GO:0017136">
    <property type="term" value="F:histone deacetylase activity, NAD-dependent"/>
    <property type="evidence" value="ECO:0007669"/>
    <property type="project" value="TreeGrafter"/>
</dbReference>
<feature type="binding site" evidence="7">
    <location>
        <position position="125"/>
    </location>
    <ligand>
        <name>Zn(2+)</name>
        <dbReference type="ChEBI" id="CHEBI:29105"/>
    </ligand>
</feature>
<feature type="binding site" evidence="7">
    <location>
        <position position="128"/>
    </location>
    <ligand>
        <name>Zn(2+)</name>
        <dbReference type="ChEBI" id="CHEBI:29105"/>
    </ligand>
</feature>
<reference evidence="10" key="1">
    <citation type="submission" date="2022-10" db="EMBL/GenBank/DDBJ databases">
        <title>Novel sulphate-reducing endosymbionts in the free-living metamonad Anaeramoeba.</title>
        <authorList>
            <person name="Jerlstrom-Hultqvist J."/>
            <person name="Cepicka I."/>
            <person name="Gallot-Lavallee L."/>
            <person name="Salas-Leiva D."/>
            <person name="Curtis B.A."/>
            <person name="Zahonova K."/>
            <person name="Pipaliya S."/>
            <person name="Dacks J."/>
            <person name="Roger A.J."/>
        </authorList>
    </citation>
    <scope>NUCLEOTIDE SEQUENCE</scope>
    <source>
        <strain evidence="10">BMAN</strain>
    </source>
</reference>
<dbReference type="GO" id="GO:0005634">
    <property type="term" value="C:nucleus"/>
    <property type="evidence" value="ECO:0007669"/>
    <property type="project" value="TreeGrafter"/>
</dbReference>
<dbReference type="InterPro" id="IPR003000">
    <property type="entry name" value="Sirtuin"/>
</dbReference>
<keyword evidence="11" id="KW-1185">Reference proteome</keyword>
<feature type="domain" description="Deacetylase sirtuin-type" evidence="9">
    <location>
        <begin position="11"/>
        <end position="253"/>
    </location>
</feature>
<evidence type="ECO:0000313" key="10">
    <source>
        <dbReference type="EMBL" id="KAJ5067998.1"/>
    </source>
</evidence>
<dbReference type="Gene3D" id="2.20.28.200">
    <property type="match status" value="1"/>
</dbReference>
<accession>A0A9Q0L8E7</accession>
<comment type="similarity">
    <text evidence="6">Belongs to the sirtuin family. Class IV subfamily.</text>
</comment>
<dbReference type="OrthoDB" id="424302at2759"/>
<dbReference type="Proteomes" id="UP001149090">
    <property type="component" value="Unassembled WGS sequence"/>
</dbReference>
<evidence type="ECO:0000256" key="2">
    <source>
        <dbReference type="ARBA" id="ARBA00022679"/>
    </source>
</evidence>
<dbReference type="Pfam" id="PF02146">
    <property type="entry name" value="SIR2"/>
    <property type="match status" value="1"/>
</dbReference>
<dbReference type="AlphaFoldDB" id="A0A9Q0L8E7"/>
<gene>
    <name evidence="10" type="ORF">M0811_12698</name>
</gene>
<evidence type="ECO:0000256" key="8">
    <source>
        <dbReference type="SAM" id="MobiDB-lite"/>
    </source>
</evidence>
<feature type="binding site" evidence="7">
    <location>
        <position position="152"/>
    </location>
    <ligand>
        <name>Zn(2+)</name>
        <dbReference type="ChEBI" id="CHEBI:29105"/>
    </ligand>
</feature>
<keyword evidence="4 7" id="KW-0862">Zinc</keyword>